<sequence>MSSFLNYAKILIQKMSFDRHLLNKEYRKCLGYLSNQEREAFNTWLKSQPYYSKVESGKY</sequence>
<evidence type="ECO:0000313" key="1">
    <source>
        <dbReference type="EMBL" id="MDN5212567.1"/>
    </source>
</evidence>
<protein>
    <submittedName>
        <fullName evidence="1">Uncharacterized protein</fullName>
    </submittedName>
</protein>
<dbReference type="Proteomes" id="UP001172083">
    <property type="component" value="Unassembled WGS sequence"/>
</dbReference>
<evidence type="ECO:0000313" key="2">
    <source>
        <dbReference type="Proteomes" id="UP001172083"/>
    </source>
</evidence>
<accession>A0ABT8L6B2</accession>
<proteinExistence type="predicted"/>
<keyword evidence="2" id="KW-1185">Reference proteome</keyword>
<dbReference type="RefSeq" id="WP_346757884.1">
    <property type="nucleotide sequence ID" value="NZ_JAUJEB010000001.1"/>
</dbReference>
<reference evidence="1" key="1">
    <citation type="submission" date="2023-06" db="EMBL/GenBank/DDBJ databases">
        <title>Genomic of Agaribacillus aureum.</title>
        <authorList>
            <person name="Wang G."/>
        </authorList>
    </citation>
    <scope>NUCLEOTIDE SEQUENCE</scope>
    <source>
        <strain evidence="1">BMA12</strain>
    </source>
</reference>
<comment type="caution">
    <text evidence="1">The sequence shown here is derived from an EMBL/GenBank/DDBJ whole genome shotgun (WGS) entry which is preliminary data.</text>
</comment>
<name>A0ABT8L6B2_9BACT</name>
<dbReference type="EMBL" id="JAUJEB010000001">
    <property type="protein sequence ID" value="MDN5212567.1"/>
    <property type="molecule type" value="Genomic_DNA"/>
</dbReference>
<gene>
    <name evidence="1" type="ORF">QQ020_10945</name>
</gene>
<organism evidence="1 2">
    <name type="scientific">Agaribacillus aureus</name>
    <dbReference type="NCBI Taxonomy" id="3051825"/>
    <lineage>
        <taxon>Bacteria</taxon>
        <taxon>Pseudomonadati</taxon>
        <taxon>Bacteroidota</taxon>
        <taxon>Cytophagia</taxon>
        <taxon>Cytophagales</taxon>
        <taxon>Splendidivirgaceae</taxon>
        <taxon>Agaribacillus</taxon>
    </lineage>
</organism>